<keyword evidence="9" id="KW-0325">Glycoprotein</keyword>
<dbReference type="SUPFAM" id="SSF52540">
    <property type="entry name" value="P-loop containing nucleoside triphosphate hydrolases"/>
    <property type="match status" value="1"/>
</dbReference>
<keyword evidence="11" id="KW-1185">Reference proteome</keyword>
<dbReference type="RefSeq" id="XP_065671070.1">
    <property type="nucleotide sequence ID" value="XM_065814998.1"/>
</dbReference>
<dbReference type="GeneID" id="105843949"/>
<keyword evidence="5" id="KW-0735">Signal-anchor</keyword>
<evidence type="ECO:0000256" key="1">
    <source>
        <dbReference type="ARBA" id="ARBA00004323"/>
    </source>
</evidence>
<evidence type="ECO:0000256" key="9">
    <source>
        <dbReference type="ARBA" id="ARBA00023180"/>
    </source>
</evidence>
<dbReference type="Proteomes" id="UP001652625">
    <property type="component" value="Chromosome 13"/>
</dbReference>
<evidence type="ECO:0000256" key="7">
    <source>
        <dbReference type="ARBA" id="ARBA00023034"/>
    </source>
</evidence>
<comment type="similarity">
    <text evidence="2">Belongs to the galactose-3-O-sulfotransferase family.</text>
</comment>
<organism evidence="11 12">
    <name type="scientific">Hydra vulgaris</name>
    <name type="common">Hydra</name>
    <name type="synonym">Hydra attenuata</name>
    <dbReference type="NCBI Taxonomy" id="6087"/>
    <lineage>
        <taxon>Eukaryota</taxon>
        <taxon>Metazoa</taxon>
        <taxon>Cnidaria</taxon>
        <taxon>Hydrozoa</taxon>
        <taxon>Hydroidolina</taxon>
        <taxon>Anthoathecata</taxon>
        <taxon>Aplanulata</taxon>
        <taxon>Hydridae</taxon>
        <taxon>Hydra</taxon>
    </lineage>
</organism>
<dbReference type="InterPro" id="IPR027417">
    <property type="entry name" value="P-loop_NTPase"/>
</dbReference>
<comment type="subcellular location">
    <subcellularLocation>
        <location evidence="1">Golgi apparatus membrane</location>
        <topology evidence="1">Single-pass type II membrane protein</topology>
    </subcellularLocation>
</comment>
<evidence type="ECO:0000313" key="11">
    <source>
        <dbReference type="Proteomes" id="UP001652625"/>
    </source>
</evidence>
<reference evidence="12 13" key="1">
    <citation type="submission" date="2025-05" db="UniProtKB">
        <authorList>
            <consortium name="RefSeq"/>
        </authorList>
    </citation>
    <scope>IDENTIFICATION</scope>
</reference>
<name>A0ABM4D9P7_HYDVU</name>
<dbReference type="InterPro" id="IPR009729">
    <property type="entry name" value="Gal-3-0_sulfotransfrase"/>
</dbReference>
<dbReference type="Pfam" id="PF06990">
    <property type="entry name" value="Gal-3-0_sulfotr"/>
    <property type="match status" value="1"/>
</dbReference>
<gene>
    <name evidence="12 13" type="primary">LOC105843949</name>
</gene>
<protein>
    <submittedName>
        <fullName evidence="12 13">Galactose-3-O-sulfotransferase 4 isoform X2</fullName>
    </submittedName>
</protein>
<proteinExistence type="inferred from homology"/>
<evidence type="ECO:0000256" key="3">
    <source>
        <dbReference type="ARBA" id="ARBA00022679"/>
    </source>
</evidence>
<keyword evidence="7" id="KW-0333">Golgi apparatus</keyword>
<evidence type="ECO:0000256" key="6">
    <source>
        <dbReference type="ARBA" id="ARBA00022989"/>
    </source>
</evidence>
<evidence type="ECO:0000256" key="10">
    <source>
        <dbReference type="SAM" id="Phobius"/>
    </source>
</evidence>
<keyword evidence="4 10" id="KW-0812">Transmembrane</keyword>
<evidence type="ECO:0000256" key="2">
    <source>
        <dbReference type="ARBA" id="ARBA00008124"/>
    </source>
</evidence>
<dbReference type="PANTHER" id="PTHR14647">
    <property type="entry name" value="GALACTOSE-3-O-SULFOTRANSFERASE"/>
    <property type="match status" value="1"/>
</dbReference>
<feature type="transmembrane region" description="Helical" evidence="10">
    <location>
        <begin position="32"/>
        <end position="56"/>
    </location>
</feature>
<keyword evidence="8 10" id="KW-0472">Membrane</keyword>
<evidence type="ECO:0000313" key="12">
    <source>
        <dbReference type="RefSeq" id="XP_065671069.1"/>
    </source>
</evidence>
<sequence>MEGVYLEKETNLRSCKRICLQWSRPFLKRQHLWILLVTIVVWKTLVVTIGFDTFFYSNPRERSLCRPVNNVIFIKTHKTGSTTVANVLYRYSKSNNLKVVLPKCAHRFCWPFKFKQNAIYQHKENDTYNMMFHHAVFHKQNILEIVDKRRTKFVTILREPYSQLESAAQSFNFKHCYKLNGKLPILDQLFSFSDIDLEKYIKSQEYDPYGAFSLTKNPNAFDMGFDPWNETTEYIEAVLKSIEKDFHLVMITEYMEESLVLLKNELCWNLKDVAFFIHNARLTKDVSSNNIEKTKTRVLNWNKMDVAIYDYFNKTLWKKIENSGLSFQQDLEKLKKMNFLLKYECANQPKSKSEKAVSILKTKFDIVENITEFCLDLQIQELDYTSILKQSKH</sequence>
<dbReference type="RefSeq" id="XP_065671069.1">
    <property type="nucleotide sequence ID" value="XM_065814997.1"/>
</dbReference>
<keyword evidence="3" id="KW-0808">Transferase</keyword>
<dbReference type="Gene3D" id="3.40.50.300">
    <property type="entry name" value="P-loop containing nucleotide triphosphate hydrolases"/>
    <property type="match status" value="1"/>
</dbReference>
<accession>A0ABM4D9P7</accession>
<keyword evidence="6 10" id="KW-1133">Transmembrane helix</keyword>
<evidence type="ECO:0000313" key="13">
    <source>
        <dbReference type="RefSeq" id="XP_065671070.1"/>
    </source>
</evidence>
<evidence type="ECO:0000256" key="4">
    <source>
        <dbReference type="ARBA" id="ARBA00022692"/>
    </source>
</evidence>
<dbReference type="PANTHER" id="PTHR14647:SF87">
    <property type="entry name" value="PUTATIVE-RELATED"/>
    <property type="match status" value="1"/>
</dbReference>
<evidence type="ECO:0000256" key="5">
    <source>
        <dbReference type="ARBA" id="ARBA00022968"/>
    </source>
</evidence>
<evidence type="ECO:0000256" key="8">
    <source>
        <dbReference type="ARBA" id="ARBA00023136"/>
    </source>
</evidence>